<sequence length="139" mass="16358">MKLNFLIYFILRNNIINMRNLRSESNVATDIRHNYRDYFCFTIRRKFFTFISKLGFLQTKRGLSDLNILNLLSSEKINNPRKHYLHLCICKFQTLSLIPFLINDTHLPTNSTICLYHIPSLCNINHICVSKSFGLIVTT</sequence>
<comment type="caution">
    <text evidence="1">The sequence shown here is derived from an EMBL/GenBank/DDBJ whole genome shotgun (WGS) entry which is preliminary data.</text>
</comment>
<proteinExistence type="predicted"/>
<accession>A0ABD2A914</accession>
<evidence type="ECO:0000313" key="1">
    <source>
        <dbReference type="EMBL" id="KAL2717118.1"/>
    </source>
</evidence>
<dbReference type="Proteomes" id="UP001607302">
    <property type="component" value="Unassembled WGS sequence"/>
</dbReference>
<protein>
    <submittedName>
        <fullName evidence="1">Uncharacterized protein</fullName>
    </submittedName>
</protein>
<organism evidence="1 2">
    <name type="scientific">Vespula squamosa</name>
    <name type="common">Southern yellow jacket</name>
    <name type="synonym">Wasp</name>
    <dbReference type="NCBI Taxonomy" id="30214"/>
    <lineage>
        <taxon>Eukaryota</taxon>
        <taxon>Metazoa</taxon>
        <taxon>Ecdysozoa</taxon>
        <taxon>Arthropoda</taxon>
        <taxon>Hexapoda</taxon>
        <taxon>Insecta</taxon>
        <taxon>Pterygota</taxon>
        <taxon>Neoptera</taxon>
        <taxon>Endopterygota</taxon>
        <taxon>Hymenoptera</taxon>
        <taxon>Apocrita</taxon>
        <taxon>Aculeata</taxon>
        <taxon>Vespoidea</taxon>
        <taxon>Vespidae</taxon>
        <taxon>Vespinae</taxon>
        <taxon>Vespula</taxon>
    </lineage>
</organism>
<gene>
    <name evidence="1" type="ORF">V1478_012818</name>
</gene>
<keyword evidence="2" id="KW-1185">Reference proteome</keyword>
<dbReference type="EMBL" id="JAUDFV010000153">
    <property type="protein sequence ID" value="KAL2717118.1"/>
    <property type="molecule type" value="Genomic_DNA"/>
</dbReference>
<evidence type="ECO:0000313" key="2">
    <source>
        <dbReference type="Proteomes" id="UP001607302"/>
    </source>
</evidence>
<name>A0ABD2A914_VESSQ</name>
<dbReference type="AlphaFoldDB" id="A0ABD2A914"/>
<reference evidence="1 2" key="1">
    <citation type="journal article" date="2024" name="Ann. Entomol. Soc. Am.">
        <title>Genomic analyses of the southern and eastern yellowjacket wasps (Hymenoptera: Vespidae) reveal evolutionary signatures of social life.</title>
        <authorList>
            <person name="Catto M.A."/>
            <person name="Caine P.B."/>
            <person name="Orr S.E."/>
            <person name="Hunt B.G."/>
            <person name="Goodisman M.A.D."/>
        </authorList>
    </citation>
    <scope>NUCLEOTIDE SEQUENCE [LARGE SCALE GENOMIC DNA]</scope>
    <source>
        <strain evidence="1">233</strain>
        <tissue evidence="1">Head and thorax</tissue>
    </source>
</reference>